<organism evidence="1 2">
    <name type="scientific">Parerythrobacter jejuensis</name>
    <dbReference type="NCBI Taxonomy" id="795812"/>
    <lineage>
        <taxon>Bacteria</taxon>
        <taxon>Pseudomonadati</taxon>
        <taxon>Pseudomonadota</taxon>
        <taxon>Alphaproteobacteria</taxon>
        <taxon>Sphingomonadales</taxon>
        <taxon>Erythrobacteraceae</taxon>
        <taxon>Parerythrobacter</taxon>
    </lineage>
</organism>
<dbReference type="RefSeq" id="WP_160779388.1">
    <property type="nucleotide sequence ID" value="NZ_BAAAZF010000001.1"/>
</dbReference>
<dbReference type="OrthoDB" id="1495225at2"/>
<dbReference type="InterPro" id="IPR008792">
    <property type="entry name" value="PQQD"/>
</dbReference>
<comment type="caution">
    <text evidence="1">The sequence shown here is derived from an EMBL/GenBank/DDBJ whole genome shotgun (WGS) entry which is preliminary data.</text>
</comment>
<reference evidence="1 2" key="1">
    <citation type="submission" date="2019-12" db="EMBL/GenBank/DDBJ databases">
        <title>Genomic-based taxomic classification of the family Erythrobacteraceae.</title>
        <authorList>
            <person name="Xu L."/>
        </authorList>
    </citation>
    <scope>NUCLEOTIDE SEQUENCE [LARGE SCALE GENOMIC DNA]</scope>
    <source>
        <strain evidence="1 2">JCM 16677</strain>
    </source>
</reference>
<keyword evidence="2" id="KW-1185">Reference proteome</keyword>
<dbReference type="AlphaFoldDB" id="A0A845AMI5"/>
<gene>
    <name evidence="1" type="ORF">GRI94_09220</name>
</gene>
<name>A0A845AMI5_9SPHN</name>
<evidence type="ECO:0000313" key="2">
    <source>
        <dbReference type="Proteomes" id="UP000446786"/>
    </source>
</evidence>
<dbReference type="Gene3D" id="1.10.10.1150">
    <property type="entry name" value="Coenzyme PQQ synthesis protein D (PqqD)"/>
    <property type="match status" value="1"/>
</dbReference>
<sequence length="98" mass="10525">MADAPPLQLDSRLQRNPDLVATDMDGELVMMDIESGKYFGMDAVGKVVWEGLAQPSTARIIASLVRQAFSASDSDDVEADMLAFLGQLHANGLVTAEQ</sequence>
<dbReference type="EMBL" id="WTYE01000001">
    <property type="protein sequence ID" value="MXP32002.1"/>
    <property type="molecule type" value="Genomic_DNA"/>
</dbReference>
<dbReference type="Proteomes" id="UP000446786">
    <property type="component" value="Unassembled WGS sequence"/>
</dbReference>
<dbReference type="Pfam" id="PF05402">
    <property type="entry name" value="PqqD"/>
    <property type="match status" value="1"/>
</dbReference>
<accession>A0A845AMI5</accession>
<proteinExistence type="predicted"/>
<dbReference type="InterPro" id="IPR041881">
    <property type="entry name" value="PqqD_sf"/>
</dbReference>
<evidence type="ECO:0000313" key="1">
    <source>
        <dbReference type="EMBL" id="MXP32002.1"/>
    </source>
</evidence>
<protein>
    <submittedName>
        <fullName evidence="1">PqqD family peptide modification chaperone</fullName>
    </submittedName>
</protein>